<accession>A0A1Q9A3L6</accession>
<reference evidence="1 4" key="2">
    <citation type="submission" date="2020-08" db="EMBL/GenBank/DDBJ databases">
        <title>Genomic Encyclopedia of Type Strains, Phase IV (KMG-IV): sequencing the most valuable type-strain genomes for metagenomic binning, comparative biology and taxonomic classification.</title>
        <authorList>
            <person name="Goeker M."/>
        </authorList>
    </citation>
    <scope>NUCLEOTIDE SEQUENCE [LARGE SCALE GENOMIC DNA]</scope>
    <source>
        <strain evidence="1 4">DSM 100021</strain>
    </source>
</reference>
<dbReference type="AlphaFoldDB" id="A0A1Q9A3L6"/>
<evidence type="ECO:0000313" key="2">
    <source>
        <dbReference type="EMBL" id="OLP49122.1"/>
    </source>
</evidence>
<comment type="caution">
    <text evidence="2">The sequence shown here is derived from an EMBL/GenBank/DDBJ whole genome shotgun (WGS) entry which is preliminary data.</text>
</comment>
<dbReference type="InterPro" id="IPR018680">
    <property type="entry name" value="DUF2164"/>
</dbReference>
<dbReference type="STRING" id="887144.BJF91_18695"/>
<dbReference type="EMBL" id="JACIED010000001">
    <property type="protein sequence ID" value="MBB4006122.1"/>
    <property type="molecule type" value="Genomic_DNA"/>
</dbReference>
<evidence type="ECO:0000313" key="3">
    <source>
        <dbReference type="Proteomes" id="UP000185598"/>
    </source>
</evidence>
<dbReference type="Proteomes" id="UP000185598">
    <property type="component" value="Unassembled WGS sequence"/>
</dbReference>
<dbReference type="OrthoDB" id="6629495at2"/>
<evidence type="ECO:0000313" key="4">
    <source>
        <dbReference type="Proteomes" id="UP000544107"/>
    </source>
</evidence>
<sequence length="87" mass="9734">MRKPESGKADFSKEELADLVARIQGHLAGEHGLELGRFEVESLIDFLAGTLGTHFYNRGLADAQTLLAEQVDRFNDGIYQLERARET</sequence>
<organism evidence="2 3">
    <name type="scientific">Allorhizobium taibaishanense</name>
    <dbReference type="NCBI Taxonomy" id="887144"/>
    <lineage>
        <taxon>Bacteria</taxon>
        <taxon>Pseudomonadati</taxon>
        <taxon>Pseudomonadota</taxon>
        <taxon>Alphaproteobacteria</taxon>
        <taxon>Hyphomicrobiales</taxon>
        <taxon>Rhizobiaceae</taxon>
        <taxon>Rhizobium/Agrobacterium group</taxon>
        <taxon>Allorhizobium</taxon>
    </lineage>
</organism>
<evidence type="ECO:0000313" key="1">
    <source>
        <dbReference type="EMBL" id="MBB4006122.1"/>
    </source>
</evidence>
<reference evidence="2 3" key="1">
    <citation type="submission" date="2016-09" db="EMBL/GenBank/DDBJ databases">
        <title>Rhizobium oryziradicis sp. nov., isolated from the root of rice.</title>
        <authorList>
            <person name="Zhao J."/>
            <person name="Zhang X."/>
        </authorList>
    </citation>
    <scope>NUCLEOTIDE SEQUENCE [LARGE SCALE GENOMIC DNA]</scope>
    <source>
        <strain evidence="2 3">14971</strain>
    </source>
</reference>
<name>A0A1Q9A3L6_9HYPH</name>
<proteinExistence type="predicted"/>
<keyword evidence="3" id="KW-1185">Reference proteome</keyword>
<dbReference type="Proteomes" id="UP000544107">
    <property type="component" value="Unassembled WGS sequence"/>
</dbReference>
<gene>
    <name evidence="2" type="ORF">BJF91_18695</name>
    <name evidence="1" type="ORF">GGQ71_000358</name>
</gene>
<protein>
    <submittedName>
        <fullName evidence="1">Uncharacterized protein (DUF2164 family)</fullName>
    </submittedName>
</protein>
<dbReference type="EMBL" id="MKIN01000022">
    <property type="protein sequence ID" value="OLP49122.1"/>
    <property type="molecule type" value="Genomic_DNA"/>
</dbReference>
<dbReference type="Pfam" id="PF09932">
    <property type="entry name" value="DUF2164"/>
    <property type="match status" value="1"/>
</dbReference>
<dbReference type="RefSeq" id="WP_075614914.1">
    <property type="nucleotide sequence ID" value="NZ_JACIED010000001.1"/>
</dbReference>